<dbReference type="EMBL" id="AP014800">
    <property type="protein sequence ID" value="BAQ70102.1"/>
    <property type="molecule type" value="Genomic_DNA"/>
</dbReference>
<dbReference type="PANTHER" id="PTHR14136:SF17">
    <property type="entry name" value="BTB_POZ DOMAIN-CONTAINING PROTEIN KCTD9"/>
    <property type="match status" value="1"/>
</dbReference>
<name>A0A0D6B4Q8_RHOSU</name>
<sequence length="469" mass="51953">MTANRTRLVDWASHLWRPDFKRFTGFGWIVRLVVALLVLALAIIAFGAAILTLAQYVGALVFAQRFASVEGQYEAIRNAGLVLAGLIGVPFLVWRSIVAQKQVEVAEQGLITDRLNKAIEGLGAEKTVKRRLTHPDGTTEIEETTEPNIEVRIGAIYALERISQDSDRDHVNVMEILCAYICENSHRPPSSQPPSRSEDTDAAKASLSELTDLTDVQTALTVLGRRAESRRRLETAAHYRLSLSRCNLAKCDLSGADFSHAKFAGSNLNDAFLYRSRFRDCNFTSASMKRVQGYDSIFEGAVFEYANLSQAIFNRSRFLFSPEAQIGANFSQAQMEDSVVAFSGVRGSDRWALGANFAEASWKNAIIIGFESQRDTNFGFRTARTGTDTPPRPATIHQGLAFRDCILGADHIGTLDLERCFGDGTVVLMEPIIRPPHWPSEALSPTAFDRECARWRADPASYVPPQDRA</sequence>
<evidence type="ECO:0000313" key="3">
    <source>
        <dbReference type="Proteomes" id="UP000064912"/>
    </source>
</evidence>
<proteinExistence type="predicted"/>
<evidence type="ECO:0000256" key="1">
    <source>
        <dbReference type="SAM" id="Phobius"/>
    </source>
</evidence>
<dbReference type="InterPro" id="IPR001646">
    <property type="entry name" value="5peptide_repeat"/>
</dbReference>
<keyword evidence="1" id="KW-0812">Transmembrane</keyword>
<keyword evidence="1" id="KW-0472">Membrane</keyword>
<dbReference type="Pfam" id="PF00805">
    <property type="entry name" value="Pentapeptide"/>
    <property type="match status" value="1"/>
</dbReference>
<keyword evidence="1" id="KW-1133">Transmembrane helix</keyword>
<dbReference type="Gene3D" id="2.160.20.80">
    <property type="entry name" value="E3 ubiquitin-protein ligase SopA"/>
    <property type="match status" value="1"/>
</dbReference>
<gene>
    <name evidence="2" type="ORF">NHU_02955</name>
</gene>
<evidence type="ECO:0000313" key="2">
    <source>
        <dbReference type="EMBL" id="BAQ70102.1"/>
    </source>
</evidence>
<reference evidence="2 3" key="1">
    <citation type="submission" date="2015-02" db="EMBL/GenBank/DDBJ databases">
        <title>Genome sequene of Rhodovulum sulfidophilum DSM 2351.</title>
        <authorList>
            <person name="Nagao N."/>
        </authorList>
    </citation>
    <scope>NUCLEOTIDE SEQUENCE [LARGE SCALE GENOMIC DNA]</scope>
    <source>
        <strain evidence="2 3">DSM 2351</strain>
    </source>
</reference>
<feature type="transmembrane region" description="Helical" evidence="1">
    <location>
        <begin position="28"/>
        <end position="54"/>
    </location>
</feature>
<dbReference type="PANTHER" id="PTHR14136">
    <property type="entry name" value="BTB_POZ DOMAIN-CONTAINING PROTEIN KCTD9"/>
    <property type="match status" value="1"/>
</dbReference>
<accession>A0A0D6B4Q8</accession>
<protein>
    <submittedName>
        <fullName evidence="2">Pentapeptide repeat protein</fullName>
    </submittedName>
</protein>
<dbReference type="PATRIC" id="fig|35806.4.peg.3038"/>
<dbReference type="SUPFAM" id="SSF141571">
    <property type="entry name" value="Pentapeptide repeat-like"/>
    <property type="match status" value="1"/>
</dbReference>
<dbReference type="InterPro" id="IPR051082">
    <property type="entry name" value="Pentapeptide-BTB/POZ_domain"/>
</dbReference>
<dbReference type="KEGG" id="rsu:NHU_02955"/>
<organism evidence="2 3">
    <name type="scientific">Rhodovulum sulfidophilum</name>
    <name type="common">Rhodobacter sulfidophilus</name>
    <dbReference type="NCBI Taxonomy" id="35806"/>
    <lineage>
        <taxon>Bacteria</taxon>
        <taxon>Pseudomonadati</taxon>
        <taxon>Pseudomonadota</taxon>
        <taxon>Alphaproteobacteria</taxon>
        <taxon>Rhodobacterales</taxon>
        <taxon>Paracoccaceae</taxon>
        <taxon>Rhodovulum</taxon>
    </lineage>
</organism>
<dbReference type="AlphaFoldDB" id="A0A0D6B4Q8"/>
<dbReference type="Proteomes" id="UP000064912">
    <property type="component" value="Chromosome"/>
</dbReference>